<gene>
    <name evidence="2" type="ORF">Vau01_106980</name>
</gene>
<comment type="caution">
    <text evidence="2">The sequence shown here is derived from an EMBL/GenBank/DDBJ whole genome shotgun (WGS) entry which is preliminary data.</text>
</comment>
<protein>
    <submittedName>
        <fullName evidence="2">Uncharacterized protein</fullName>
    </submittedName>
</protein>
<dbReference type="AlphaFoldDB" id="A0A8J3ZFI9"/>
<accession>A0A8J3ZFI9</accession>
<feature type="region of interest" description="Disordered" evidence="1">
    <location>
        <begin position="1"/>
        <end position="22"/>
    </location>
</feature>
<dbReference type="Proteomes" id="UP000612585">
    <property type="component" value="Unassembled WGS sequence"/>
</dbReference>
<evidence type="ECO:0000256" key="1">
    <source>
        <dbReference type="SAM" id="MobiDB-lite"/>
    </source>
</evidence>
<evidence type="ECO:0000313" key="3">
    <source>
        <dbReference type="Proteomes" id="UP000612585"/>
    </source>
</evidence>
<keyword evidence="3" id="KW-1185">Reference proteome</keyword>
<proteinExistence type="predicted"/>
<evidence type="ECO:0000313" key="2">
    <source>
        <dbReference type="EMBL" id="GIJ63182.1"/>
    </source>
</evidence>
<reference evidence="2" key="1">
    <citation type="submission" date="2021-01" db="EMBL/GenBank/DDBJ databases">
        <title>Whole genome shotgun sequence of Virgisporangium aurantiacum NBRC 16421.</title>
        <authorList>
            <person name="Komaki H."/>
            <person name="Tamura T."/>
        </authorList>
    </citation>
    <scope>NUCLEOTIDE SEQUENCE</scope>
    <source>
        <strain evidence="2">NBRC 16421</strain>
    </source>
</reference>
<organism evidence="2 3">
    <name type="scientific">Virgisporangium aurantiacum</name>
    <dbReference type="NCBI Taxonomy" id="175570"/>
    <lineage>
        <taxon>Bacteria</taxon>
        <taxon>Bacillati</taxon>
        <taxon>Actinomycetota</taxon>
        <taxon>Actinomycetes</taxon>
        <taxon>Micromonosporales</taxon>
        <taxon>Micromonosporaceae</taxon>
        <taxon>Virgisporangium</taxon>
    </lineage>
</organism>
<dbReference type="EMBL" id="BOPG01000089">
    <property type="protein sequence ID" value="GIJ63182.1"/>
    <property type="molecule type" value="Genomic_DNA"/>
</dbReference>
<name>A0A8J3ZFI9_9ACTN</name>
<sequence length="88" mass="9260">MRLALPLLERPAGSAGSAGKTGGYCAAKRERVTDTGGVTIAEFARVTGDAAYHVCAFNGWRRGERIEHHPVATVNVYPSTSTCGRAAL</sequence>